<name>A0A7I8DD25_9BACL</name>
<protein>
    <submittedName>
        <fullName evidence="2">Membrane protein</fullName>
    </submittedName>
</protein>
<feature type="transmembrane region" description="Helical" evidence="1">
    <location>
        <begin position="87"/>
        <end position="105"/>
    </location>
</feature>
<keyword evidence="1" id="KW-0472">Membrane</keyword>
<evidence type="ECO:0000313" key="2">
    <source>
        <dbReference type="EMBL" id="BCJ88098.1"/>
    </source>
</evidence>
<dbReference type="Proteomes" id="UP000593802">
    <property type="component" value="Chromosome"/>
</dbReference>
<reference evidence="2 3" key="1">
    <citation type="submission" date="2020-08" db="EMBL/GenBank/DDBJ databases">
        <title>Complete Genome Sequence of Effusibacillus dendaii Strain skT53, Isolated from Farmland soil.</title>
        <authorList>
            <person name="Konishi T."/>
            <person name="Kawasaki H."/>
        </authorList>
    </citation>
    <scope>NUCLEOTIDE SEQUENCE [LARGE SCALE GENOMIC DNA]</scope>
    <source>
        <strain evidence="3">skT53</strain>
    </source>
</reference>
<keyword evidence="3" id="KW-1185">Reference proteome</keyword>
<keyword evidence="1" id="KW-0812">Transmembrane</keyword>
<dbReference type="RefSeq" id="WP_200758758.1">
    <property type="nucleotide sequence ID" value="NZ_AP023366.1"/>
</dbReference>
<dbReference type="InterPro" id="IPR007165">
    <property type="entry name" value="Phage_holin_4_2"/>
</dbReference>
<sequence length="122" mass="13067">MNILGTIVRFVVSALVLMFVGFLVPGFGGLTFLTALLAAVVIAVLGWAVERLFGERRSPYARGISGFISSAIVIYIAQWFIPGMRVTILGALLASLIIGIIDLFVPGDVVRGQGFGDRPRND</sequence>
<dbReference type="Pfam" id="PF04020">
    <property type="entry name" value="Phage_holin_4_2"/>
    <property type="match status" value="1"/>
</dbReference>
<feature type="transmembrane region" description="Helical" evidence="1">
    <location>
        <begin position="30"/>
        <end position="49"/>
    </location>
</feature>
<feature type="transmembrane region" description="Helical" evidence="1">
    <location>
        <begin position="7"/>
        <end position="24"/>
    </location>
</feature>
<evidence type="ECO:0000313" key="3">
    <source>
        <dbReference type="Proteomes" id="UP000593802"/>
    </source>
</evidence>
<organism evidence="2 3">
    <name type="scientific">Effusibacillus dendaii</name>
    <dbReference type="NCBI Taxonomy" id="2743772"/>
    <lineage>
        <taxon>Bacteria</taxon>
        <taxon>Bacillati</taxon>
        <taxon>Bacillota</taxon>
        <taxon>Bacilli</taxon>
        <taxon>Bacillales</taxon>
        <taxon>Alicyclobacillaceae</taxon>
        <taxon>Effusibacillus</taxon>
    </lineage>
</organism>
<dbReference type="AlphaFoldDB" id="A0A7I8DD25"/>
<dbReference type="PANTHER" id="PTHR37309">
    <property type="entry name" value="SLR0284 PROTEIN"/>
    <property type="match status" value="1"/>
</dbReference>
<proteinExistence type="predicted"/>
<dbReference type="PANTHER" id="PTHR37309:SF1">
    <property type="entry name" value="SLR0284 PROTEIN"/>
    <property type="match status" value="1"/>
</dbReference>
<dbReference type="EMBL" id="AP023366">
    <property type="protein sequence ID" value="BCJ88098.1"/>
    <property type="molecule type" value="Genomic_DNA"/>
</dbReference>
<feature type="transmembrane region" description="Helical" evidence="1">
    <location>
        <begin position="61"/>
        <end position="81"/>
    </location>
</feature>
<keyword evidence="1" id="KW-1133">Transmembrane helix</keyword>
<accession>A0A7I8DD25</accession>
<evidence type="ECO:0000256" key="1">
    <source>
        <dbReference type="SAM" id="Phobius"/>
    </source>
</evidence>
<dbReference type="KEGG" id="eff:skT53_30830"/>
<gene>
    <name evidence="2" type="ORF">skT53_30830</name>
</gene>